<dbReference type="Proteomes" id="UP000028134">
    <property type="component" value="Unassembled WGS sequence"/>
</dbReference>
<evidence type="ECO:0000313" key="2">
    <source>
        <dbReference type="Proteomes" id="UP000028134"/>
    </source>
</evidence>
<comment type="caution">
    <text evidence="1">The sequence shown here is derived from an EMBL/GenBank/DDBJ whole genome shotgun (WGS) entry which is preliminary data.</text>
</comment>
<dbReference type="PATRIC" id="fig|1339350.3.peg.2892"/>
<accession>A0A078R5H1</accession>
<name>A0A078R5H1_PHOVU</name>
<dbReference type="AlphaFoldDB" id="A0A078R5H1"/>
<protein>
    <submittedName>
        <fullName evidence="1">Uncharacterized protein</fullName>
    </submittedName>
</protein>
<reference evidence="1 2" key="1">
    <citation type="submission" date="2014-04" db="EMBL/GenBank/DDBJ databases">
        <authorList>
            <person name="Sears C."/>
            <person name="Carroll K."/>
            <person name="Sack B.R."/>
            <person name="Qadri F."/>
            <person name="Myers L.L."/>
            <person name="Chung G.-T."/>
            <person name="Escheverria P."/>
            <person name="Fraser C.M."/>
            <person name="Sadzewicz L."/>
            <person name="Shefchek K.A."/>
            <person name="Tallon L."/>
            <person name="Das S.P."/>
            <person name="Daugherty S."/>
            <person name="Mongodin E.F."/>
        </authorList>
    </citation>
    <scope>NUCLEOTIDE SEQUENCE [LARGE SCALE GENOMIC DNA]</scope>
    <source>
        <strain evidence="2">3775 SL(B) 10 (iv)</strain>
    </source>
</reference>
<dbReference type="EMBL" id="JNHI01000019">
    <property type="protein sequence ID" value="KDS29871.1"/>
    <property type="molecule type" value="Genomic_DNA"/>
</dbReference>
<evidence type="ECO:0000313" key="1">
    <source>
        <dbReference type="EMBL" id="KDS29871.1"/>
    </source>
</evidence>
<gene>
    <name evidence="1" type="ORF">M097_3018</name>
</gene>
<sequence>MKKNSSREEYLNDLRKKVTENYKSPDLILAIEEVMSGEICLPCYSGNYSALVLAHTDHYEMPHKPLYCLGFIAEPRADKYFSSFYRLIDWMMNTIGQLNTLSKCGRHKDHFI</sequence>
<organism evidence="1 2">
    <name type="scientific">Phocaeicola vulgatus str. 3775 SL</name>
    <name type="common">B</name>
    <name type="synonym">iv</name>
    <dbReference type="NCBI Taxonomy" id="1339350"/>
    <lineage>
        <taxon>Bacteria</taxon>
        <taxon>Pseudomonadati</taxon>
        <taxon>Bacteroidota</taxon>
        <taxon>Bacteroidia</taxon>
        <taxon>Bacteroidales</taxon>
        <taxon>Bacteroidaceae</taxon>
        <taxon>Phocaeicola</taxon>
    </lineage>
</organism>
<proteinExistence type="predicted"/>